<dbReference type="Proteomes" id="UP000256321">
    <property type="component" value="Unassembled WGS sequence"/>
</dbReference>
<proteinExistence type="predicted"/>
<accession>A0A3D8HH88</accession>
<name>A0A3D8HH88_9BACT</name>
<dbReference type="EMBL" id="QREV01000007">
    <property type="protein sequence ID" value="RDU50336.1"/>
    <property type="molecule type" value="Genomic_DNA"/>
</dbReference>
<evidence type="ECO:0000313" key="2">
    <source>
        <dbReference type="Proteomes" id="UP000256321"/>
    </source>
</evidence>
<dbReference type="AlphaFoldDB" id="A0A3D8HH88"/>
<comment type="caution">
    <text evidence="1">The sequence shown here is derived from an EMBL/GenBank/DDBJ whole genome shotgun (WGS) entry which is preliminary data.</text>
</comment>
<protein>
    <submittedName>
        <fullName evidence="1">Uncharacterized protein</fullName>
    </submittedName>
</protein>
<sequence length="79" mass="9294">MKKPQCKDTGVKPFCQAFCRQYLLSSKPLFDKKCYKAQNLIQRRQILLKLTLLRHQIRGKDVLSGAYNRHCLPAGKRRF</sequence>
<organism evidence="1 2">
    <name type="scientific">Parabacteroides acidifaciens</name>
    <dbReference type="NCBI Taxonomy" id="2290935"/>
    <lineage>
        <taxon>Bacteria</taxon>
        <taxon>Pseudomonadati</taxon>
        <taxon>Bacteroidota</taxon>
        <taxon>Bacteroidia</taxon>
        <taxon>Bacteroidales</taxon>
        <taxon>Tannerellaceae</taxon>
        <taxon>Parabacteroides</taxon>
    </lineage>
</organism>
<evidence type="ECO:0000313" key="1">
    <source>
        <dbReference type="EMBL" id="RDU50336.1"/>
    </source>
</evidence>
<gene>
    <name evidence="1" type="ORF">DWU89_04635</name>
</gene>
<reference evidence="1 2" key="1">
    <citation type="submission" date="2018-07" db="EMBL/GenBank/DDBJ databases">
        <title>Parabacteroides acidifaciens nov. sp., isolated from human feces.</title>
        <authorList>
            <person name="Wang Y.J."/>
        </authorList>
    </citation>
    <scope>NUCLEOTIDE SEQUENCE [LARGE SCALE GENOMIC DNA]</scope>
    <source>
        <strain evidence="1 2">426-9</strain>
    </source>
</reference>